<dbReference type="InterPro" id="IPR000387">
    <property type="entry name" value="Tyr_Pase_dom"/>
</dbReference>
<dbReference type="SUPFAM" id="SSF52799">
    <property type="entry name" value="(Phosphotyrosine protein) phosphatases II"/>
    <property type="match status" value="1"/>
</dbReference>
<reference evidence="2 3" key="1">
    <citation type="submission" date="2015-10" db="EMBL/GenBank/DDBJ databases">
        <title>Draft genome of Bosea thiooxidans.</title>
        <authorList>
            <person name="Wang X."/>
        </authorList>
    </citation>
    <scope>NUCLEOTIDE SEQUENCE [LARGE SCALE GENOMIC DNA]</scope>
    <source>
        <strain evidence="2 3">CGMCC 9174</strain>
    </source>
</reference>
<dbReference type="Pfam" id="PF22785">
    <property type="entry name" value="Tc-R-P"/>
    <property type="match status" value="1"/>
</dbReference>
<organism evidence="2 3">
    <name type="scientific">Bosea thiooxidans</name>
    <dbReference type="NCBI Taxonomy" id="53254"/>
    <lineage>
        <taxon>Bacteria</taxon>
        <taxon>Pseudomonadati</taxon>
        <taxon>Pseudomonadota</taxon>
        <taxon>Alphaproteobacteria</taxon>
        <taxon>Hyphomicrobiales</taxon>
        <taxon>Boseaceae</taxon>
        <taxon>Bosea</taxon>
    </lineage>
</organism>
<dbReference type="InterPro" id="IPR029021">
    <property type="entry name" value="Prot-tyrosine_phosphatase-like"/>
</dbReference>
<dbReference type="EMBL" id="LMAR01000009">
    <property type="protein sequence ID" value="KQK32016.1"/>
    <property type="molecule type" value="Genomic_DNA"/>
</dbReference>
<evidence type="ECO:0000313" key="2">
    <source>
        <dbReference type="EMBL" id="KQK32016.1"/>
    </source>
</evidence>
<dbReference type="PROSITE" id="PS00383">
    <property type="entry name" value="TYR_PHOSPHATASE_1"/>
    <property type="match status" value="1"/>
</dbReference>
<dbReference type="AlphaFoldDB" id="A0A0Q3IAN2"/>
<evidence type="ECO:0000259" key="1">
    <source>
        <dbReference type="PROSITE" id="PS50056"/>
    </source>
</evidence>
<comment type="caution">
    <text evidence="2">The sequence shown here is derived from an EMBL/GenBank/DDBJ whole genome shotgun (WGS) entry which is preliminary data.</text>
</comment>
<dbReference type="PROSITE" id="PS50056">
    <property type="entry name" value="TYR_PHOSPHATASE_2"/>
    <property type="match status" value="1"/>
</dbReference>
<proteinExistence type="predicted"/>
<sequence>MPKGRAEAAATEAEMTNADAPFMRPVRLPAGIAGRLWLGPMPGRWRPLAEDLAELVEQRVERIICLTPRDEIALKSPDYAAGQAGLGISVTSFPIGDFGVPTNEAGLMALAAEAARDLRAGRALYMHCAAGIGRSGTVGICILLALGLHREEATAVIAAAGSGPETDDQKQLVARLAAAVSSPPAGRA</sequence>
<accession>A0A0Q3IAN2</accession>
<name>A0A0Q3IAN2_9HYPH</name>
<dbReference type="Gene3D" id="3.90.190.10">
    <property type="entry name" value="Protein tyrosine phosphatase superfamily"/>
    <property type="match status" value="1"/>
</dbReference>
<gene>
    <name evidence="2" type="ORF">ARD30_08465</name>
</gene>
<dbReference type="OrthoDB" id="9806482at2"/>
<protein>
    <recommendedName>
        <fullName evidence="1">Tyrosine specific protein phosphatases domain-containing protein</fullName>
    </recommendedName>
</protein>
<evidence type="ECO:0000313" key="3">
    <source>
        <dbReference type="Proteomes" id="UP000051562"/>
    </source>
</evidence>
<dbReference type="InterPro" id="IPR016130">
    <property type="entry name" value="Tyr_Pase_AS"/>
</dbReference>
<dbReference type="Proteomes" id="UP000051562">
    <property type="component" value="Unassembled WGS sequence"/>
</dbReference>
<dbReference type="STRING" id="53254.SAMN05660750_00333"/>
<feature type="domain" description="Tyrosine specific protein phosphatases" evidence="1">
    <location>
        <begin position="105"/>
        <end position="157"/>
    </location>
</feature>
<keyword evidence="3" id="KW-1185">Reference proteome</keyword>